<comment type="caution">
    <text evidence="1">The sequence shown here is derived from an EMBL/GenBank/DDBJ whole genome shotgun (WGS) entry which is preliminary data.</text>
</comment>
<sequence>MRSALAHLAPLVLLAGCGGEPPRPAAPPPCAPEPPAAVAKPSSEPAAVAASAAAPTVVAGLTALETELVGKHGEAQRPRIKRGLAQVASLWRAEDGEFAAFVREQFLSDPAAVDATFARLEGLMEQLEGHLHEMGRALRFPTDTDTGPLFPVDPLLAGYEPAAHLYEDLFKSRIAFVALLNFPLSDLATKNAEGESWSRRRWAEERLTGRFAVRIPGEIAQDIARANTEGDLYISDYNIWMHHLVNEKGVGAQGAERRPGAPSGEPSERLFPAGLRLISHWNLRDELKADYGDPRGLEKQRTIVQVMERIVTQTIPAAVIDDPRVDWNPFTNEVRLAPAADVEPSAPKRAPITTASASPEPYVRYQKLLASFRASRRADPYSPIANTAIKRRFELGREIGEDRVRALFLEILGSGTIPKVAAEIERRLGRKLGPQDLWYAGFKARGGKTEAELDAITRKKYPDAKAFAADIPRILVALGFPKDHAKTIAERIVVDPSRGAGHAMEPRRRGDKARLRTRIEKDGMNYKGYNIAVHELGHNVEQVLSLYDVDHTLLAGVPNNAFTEALAFTFQARDLELLGLQKTTAESERDRVLGELWAAWEIAGVALVETDVWHWLYEHPDATAEELGKATVTIAKKYWNQYYAPHLGSPDSALLAIYSHAISTPLYLPDYPLGHLIAFQIEEHVRKQGKLGPEFERMAKYGSVLPDLWMKHAAGEAISAGPLLRAAEKALGGKP</sequence>
<keyword evidence="2" id="KW-1185">Reference proteome</keyword>
<dbReference type="Gene3D" id="1.10.1370.30">
    <property type="match status" value="1"/>
</dbReference>
<reference evidence="1 2" key="1">
    <citation type="submission" date="2023-04" db="EMBL/GenBank/DDBJ databases">
        <title>The genome sequence of Polyangium sorediatum DSM14670.</title>
        <authorList>
            <person name="Zhang X."/>
        </authorList>
    </citation>
    <scope>NUCLEOTIDE SEQUENCE [LARGE SCALE GENOMIC DNA]</scope>
    <source>
        <strain evidence="1 2">DSM 14670</strain>
    </source>
</reference>
<dbReference type="RefSeq" id="WP_284721820.1">
    <property type="nucleotide sequence ID" value="NZ_JARZHI010000099.1"/>
</dbReference>
<name>A0ABT6P8K7_9BACT</name>
<proteinExistence type="predicted"/>
<protein>
    <recommendedName>
        <fullName evidence="3">Peptidase M3A/M3B catalytic domain-containing protein</fullName>
    </recommendedName>
</protein>
<organism evidence="1 2">
    <name type="scientific">Polyangium sorediatum</name>
    <dbReference type="NCBI Taxonomy" id="889274"/>
    <lineage>
        <taxon>Bacteria</taxon>
        <taxon>Pseudomonadati</taxon>
        <taxon>Myxococcota</taxon>
        <taxon>Polyangia</taxon>
        <taxon>Polyangiales</taxon>
        <taxon>Polyangiaceae</taxon>
        <taxon>Polyangium</taxon>
    </lineage>
</organism>
<dbReference type="SUPFAM" id="SSF55486">
    <property type="entry name" value="Metalloproteases ('zincins'), catalytic domain"/>
    <property type="match status" value="1"/>
</dbReference>
<evidence type="ECO:0000313" key="1">
    <source>
        <dbReference type="EMBL" id="MDI1436927.1"/>
    </source>
</evidence>
<dbReference type="Proteomes" id="UP001160301">
    <property type="component" value="Unassembled WGS sequence"/>
</dbReference>
<evidence type="ECO:0000313" key="2">
    <source>
        <dbReference type="Proteomes" id="UP001160301"/>
    </source>
</evidence>
<accession>A0ABT6P8K7</accession>
<gene>
    <name evidence="1" type="ORF">QHF89_45900</name>
</gene>
<dbReference type="EMBL" id="JARZHI010000099">
    <property type="protein sequence ID" value="MDI1436927.1"/>
    <property type="molecule type" value="Genomic_DNA"/>
</dbReference>
<dbReference type="PROSITE" id="PS51257">
    <property type="entry name" value="PROKAR_LIPOPROTEIN"/>
    <property type="match status" value="1"/>
</dbReference>
<evidence type="ECO:0008006" key="3">
    <source>
        <dbReference type="Google" id="ProtNLM"/>
    </source>
</evidence>